<dbReference type="CDD" id="cd17574">
    <property type="entry name" value="REC_OmpR"/>
    <property type="match status" value="1"/>
</dbReference>
<dbReference type="PANTHER" id="PTHR44591">
    <property type="entry name" value="STRESS RESPONSE REGULATOR PROTEIN 1"/>
    <property type="match status" value="1"/>
</dbReference>
<evidence type="ECO:0000256" key="1">
    <source>
        <dbReference type="ARBA" id="ARBA00022553"/>
    </source>
</evidence>
<comment type="caution">
    <text evidence="4">The sequence shown here is derived from an EMBL/GenBank/DDBJ whole genome shotgun (WGS) entry which is preliminary data.</text>
</comment>
<evidence type="ECO:0000256" key="2">
    <source>
        <dbReference type="PROSITE-ProRule" id="PRU00169"/>
    </source>
</evidence>
<name>A0A0G0QYJ2_9BACT</name>
<dbReference type="PANTHER" id="PTHR44591:SF3">
    <property type="entry name" value="RESPONSE REGULATORY DOMAIN-CONTAINING PROTEIN"/>
    <property type="match status" value="1"/>
</dbReference>
<dbReference type="Gene3D" id="3.40.50.2300">
    <property type="match status" value="1"/>
</dbReference>
<dbReference type="InterPro" id="IPR050595">
    <property type="entry name" value="Bact_response_regulator"/>
</dbReference>
<evidence type="ECO:0000313" key="5">
    <source>
        <dbReference type="Proteomes" id="UP000034048"/>
    </source>
</evidence>
<dbReference type="EMBL" id="LBWS01000003">
    <property type="protein sequence ID" value="KKR15375.1"/>
    <property type="molecule type" value="Genomic_DNA"/>
</dbReference>
<dbReference type="InterPro" id="IPR001789">
    <property type="entry name" value="Sig_transdc_resp-reg_receiver"/>
</dbReference>
<proteinExistence type="predicted"/>
<evidence type="ECO:0000259" key="3">
    <source>
        <dbReference type="PROSITE" id="PS50110"/>
    </source>
</evidence>
<feature type="modified residue" description="4-aspartylphosphate" evidence="2">
    <location>
        <position position="52"/>
    </location>
</feature>
<dbReference type="PROSITE" id="PS50110">
    <property type="entry name" value="RESPONSE_REGULATORY"/>
    <property type="match status" value="1"/>
</dbReference>
<dbReference type="AlphaFoldDB" id="A0A0G0QYJ2"/>
<organism evidence="4 5">
    <name type="scientific">Candidatus Falkowbacteria bacterium GW2011_GWA2_39_24</name>
    <dbReference type="NCBI Taxonomy" id="1618634"/>
    <lineage>
        <taxon>Bacteria</taxon>
        <taxon>Candidatus Falkowiibacteriota</taxon>
    </lineage>
</organism>
<gene>
    <name evidence="4" type="ORF">UT42_C0003G0002</name>
</gene>
<dbReference type="SMART" id="SM00448">
    <property type="entry name" value="REC"/>
    <property type="match status" value="1"/>
</dbReference>
<sequence>MANIIVAEDDKFISHAYRNALELAGHQVHMAGDGDEALQLIAKYKPDLVLLDLVMPGRNGFDTLKEIRVTDQKLPIIILSNLGQDSDIKQCKKYGISAYLIKSDTSMKEVLHNIRKYLPKKKSGQKKLVKGVDDK</sequence>
<keyword evidence="1 2" id="KW-0597">Phosphoprotein</keyword>
<protein>
    <recommendedName>
        <fullName evidence="3">Response regulatory domain-containing protein</fullName>
    </recommendedName>
</protein>
<dbReference type="SUPFAM" id="SSF52172">
    <property type="entry name" value="CheY-like"/>
    <property type="match status" value="1"/>
</dbReference>
<dbReference type="GO" id="GO:0000160">
    <property type="term" value="P:phosphorelay signal transduction system"/>
    <property type="evidence" value="ECO:0007669"/>
    <property type="project" value="InterPro"/>
</dbReference>
<dbReference type="Proteomes" id="UP000034048">
    <property type="component" value="Unassembled WGS sequence"/>
</dbReference>
<accession>A0A0G0QYJ2</accession>
<dbReference type="Pfam" id="PF00072">
    <property type="entry name" value="Response_reg"/>
    <property type="match status" value="1"/>
</dbReference>
<feature type="domain" description="Response regulatory" evidence="3">
    <location>
        <begin position="3"/>
        <end position="117"/>
    </location>
</feature>
<reference evidence="4 5" key="1">
    <citation type="journal article" date="2015" name="Nature">
        <title>rRNA introns, odd ribosomes, and small enigmatic genomes across a large radiation of phyla.</title>
        <authorList>
            <person name="Brown C.T."/>
            <person name="Hug L.A."/>
            <person name="Thomas B.C."/>
            <person name="Sharon I."/>
            <person name="Castelle C.J."/>
            <person name="Singh A."/>
            <person name="Wilkins M.J."/>
            <person name="Williams K.H."/>
            <person name="Banfield J.F."/>
        </authorList>
    </citation>
    <scope>NUCLEOTIDE SEQUENCE [LARGE SCALE GENOMIC DNA]</scope>
</reference>
<evidence type="ECO:0000313" key="4">
    <source>
        <dbReference type="EMBL" id="KKR15375.1"/>
    </source>
</evidence>
<dbReference type="InterPro" id="IPR011006">
    <property type="entry name" value="CheY-like_superfamily"/>
</dbReference>